<dbReference type="EMBL" id="LT607409">
    <property type="protein sequence ID" value="SCE95546.1"/>
    <property type="molecule type" value="Genomic_DNA"/>
</dbReference>
<dbReference type="Proteomes" id="UP000198224">
    <property type="component" value="Chromosome I"/>
</dbReference>
<gene>
    <name evidence="1" type="ORF">GA0070612_2475</name>
</gene>
<evidence type="ECO:0000313" key="2">
    <source>
        <dbReference type="Proteomes" id="UP000198224"/>
    </source>
</evidence>
<organism evidence="1 2">
    <name type="scientific">Micromonospora chokoriensis</name>
    <dbReference type="NCBI Taxonomy" id="356851"/>
    <lineage>
        <taxon>Bacteria</taxon>
        <taxon>Bacillati</taxon>
        <taxon>Actinomycetota</taxon>
        <taxon>Actinomycetes</taxon>
        <taxon>Micromonosporales</taxon>
        <taxon>Micromonosporaceae</taxon>
        <taxon>Micromonospora</taxon>
    </lineage>
</organism>
<accession>A0A1C4WH16</accession>
<dbReference type="AlphaFoldDB" id="A0A1C4WH16"/>
<proteinExistence type="predicted"/>
<sequence>MIDLPNKTQGYRRTAAAYLGDPAVAAVAVDSVRFGDQGMNGVQVRTVDPRSMPWSGPPRW</sequence>
<protein>
    <submittedName>
        <fullName evidence="1">Uncharacterized protein</fullName>
    </submittedName>
</protein>
<reference evidence="2" key="1">
    <citation type="submission" date="2016-06" db="EMBL/GenBank/DDBJ databases">
        <authorList>
            <person name="Varghese N."/>
            <person name="Submissions Spin"/>
        </authorList>
    </citation>
    <scope>NUCLEOTIDE SEQUENCE [LARGE SCALE GENOMIC DNA]</scope>
    <source>
        <strain evidence="2">DSM 45160</strain>
    </source>
</reference>
<evidence type="ECO:0000313" key="1">
    <source>
        <dbReference type="EMBL" id="SCE95546.1"/>
    </source>
</evidence>
<name>A0A1C4WH16_9ACTN</name>
<keyword evidence="2" id="KW-1185">Reference proteome</keyword>